<evidence type="ECO:0000256" key="3">
    <source>
        <dbReference type="ARBA" id="ARBA00022737"/>
    </source>
</evidence>
<keyword evidence="5" id="KW-0611">Plant defense</keyword>
<dbReference type="Pfam" id="PF18052">
    <property type="entry name" value="Rx_N"/>
    <property type="match status" value="1"/>
</dbReference>
<evidence type="ECO:0000313" key="7">
    <source>
        <dbReference type="EMBL" id="KAJ4787015.1"/>
    </source>
</evidence>
<dbReference type="GO" id="GO:0000166">
    <property type="term" value="F:nucleotide binding"/>
    <property type="evidence" value="ECO:0007669"/>
    <property type="project" value="UniProtKB-KW"/>
</dbReference>
<evidence type="ECO:0000256" key="2">
    <source>
        <dbReference type="ARBA" id="ARBA00022614"/>
    </source>
</evidence>
<feature type="domain" description="Disease resistance N-terminal" evidence="6">
    <location>
        <begin position="10"/>
        <end position="96"/>
    </location>
</feature>
<evidence type="ECO:0000256" key="1">
    <source>
        <dbReference type="ARBA" id="ARBA00008894"/>
    </source>
</evidence>
<evidence type="ECO:0000256" key="5">
    <source>
        <dbReference type="ARBA" id="ARBA00022821"/>
    </source>
</evidence>
<gene>
    <name evidence="7" type="ORF">LUZ62_038261</name>
</gene>
<name>A0AAV8F3S6_9POAL</name>
<evidence type="ECO:0000256" key="4">
    <source>
        <dbReference type="ARBA" id="ARBA00022741"/>
    </source>
</evidence>
<dbReference type="GO" id="GO:0006952">
    <property type="term" value="P:defense response"/>
    <property type="evidence" value="ECO:0007669"/>
    <property type="project" value="UniProtKB-KW"/>
</dbReference>
<organism evidence="7 8">
    <name type="scientific">Rhynchospora pubera</name>
    <dbReference type="NCBI Taxonomy" id="906938"/>
    <lineage>
        <taxon>Eukaryota</taxon>
        <taxon>Viridiplantae</taxon>
        <taxon>Streptophyta</taxon>
        <taxon>Embryophyta</taxon>
        <taxon>Tracheophyta</taxon>
        <taxon>Spermatophyta</taxon>
        <taxon>Magnoliopsida</taxon>
        <taxon>Liliopsida</taxon>
        <taxon>Poales</taxon>
        <taxon>Cyperaceae</taxon>
        <taxon>Cyperoideae</taxon>
        <taxon>Rhynchosporeae</taxon>
        <taxon>Rhynchospora</taxon>
    </lineage>
</organism>
<dbReference type="Proteomes" id="UP001140206">
    <property type="component" value="Chromosome 2"/>
</dbReference>
<dbReference type="Gene3D" id="1.20.5.4130">
    <property type="match status" value="1"/>
</dbReference>
<protein>
    <recommendedName>
        <fullName evidence="6">Disease resistance N-terminal domain-containing protein</fullName>
    </recommendedName>
</protein>
<keyword evidence="3" id="KW-0677">Repeat</keyword>
<accession>A0AAV8F3S6</accession>
<dbReference type="InterPro" id="IPR041118">
    <property type="entry name" value="Rx_N"/>
</dbReference>
<keyword evidence="4" id="KW-0547">Nucleotide-binding</keyword>
<comment type="similarity">
    <text evidence="1">Belongs to the disease resistance NB-LRR family.</text>
</comment>
<dbReference type="EMBL" id="JAMFTS010000002">
    <property type="protein sequence ID" value="KAJ4787015.1"/>
    <property type="molecule type" value="Genomic_DNA"/>
</dbReference>
<sequence length="113" mass="12788">MATIVISPLVKVVIEKLSSVLLDKFSMLWGVKKDLETLENTISTIRDVLDDAEQCCLKNKQVFNWLRELKEVVYDADDLLDALNLESEKRKIESSGQTSRVIGNFMSTANPIK</sequence>
<reference evidence="7" key="1">
    <citation type="submission" date="2022-08" db="EMBL/GenBank/DDBJ databases">
        <authorList>
            <person name="Marques A."/>
        </authorList>
    </citation>
    <scope>NUCLEOTIDE SEQUENCE</scope>
    <source>
        <strain evidence="7">RhyPub2mFocal</strain>
        <tissue evidence="7">Leaves</tissue>
    </source>
</reference>
<evidence type="ECO:0000313" key="8">
    <source>
        <dbReference type="Proteomes" id="UP001140206"/>
    </source>
</evidence>
<proteinExistence type="inferred from homology"/>
<evidence type="ECO:0000259" key="6">
    <source>
        <dbReference type="Pfam" id="PF18052"/>
    </source>
</evidence>
<dbReference type="AlphaFoldDB" id="A0AAV8F3S6"/>
<keyword evidence="2" id="KW-0433">Leucine-rich repeat</keyword>
<comment type="caution">
    <text evidence="7">The sequence shown here is derived from an EMBL/GenBank/DDBJ whole genome shotgun (WGS) entry which is preliminary data.</text>
</comment>
<keyword evidence="8" id="KW-1185">Reference proteome</keyword>